<name>A0A3A8MJW2_9BACT</name>
<proteinExistence type="predicted"/>
<dbReference type="EMBL" id="RAWG01000408">
    <property type="protein sequence ID" value="RKH32567.1"/>
    <property type="molecule type" value="Genomic_DNA"/>
</dbReference>
<keyword evidence="2" id="KW-1185">Reference proteome</keyword>
<dbReference type="Proteomes" id="UP000273405">
    <property type="component" value="Unassembled WGS sequence"/>
</dbReference>
<dbReference type="OrthoDB" id="5484984at2"/>
<protein>
    <submittedName>
        <fullName evidence="1">Uncharacterized protein</fullName>
    </submittedName>
</protein>
<sequence>MQPSVEARWPESLQPLYAQVAEALPQEAVAASAGWRDTFAHWVRGASLEERTRAQAAAWERLSPGERTPGELLFLVSTCSELLWPYAEPPPGLLRQLLARQHDAVAALRDAGEVEGAERLQKETDAALSKVLTRYLKRHPDALLALVRGVPCTFDGRALRFQDAVDVDLKQVLGAGPKSVGLLEQLRALLPDTREEGRDRLAEFIRTRAARVPWREASEVLGERLFALATSPDGRGGMRGFLACYPNGRKEPDWCSRAGLLLARTVEVGGPPAVVENLCDLLTLFDSPPVDGLRGALGALVQSDFEAAADLGHARFVLDHCQGTMRKNEPALALALLWLEERLFRAAVRRGVPEAFERRTRARAKLESLPGFAHLVWLAEECAEVWPRFRSSARPGLDGLVAWRGEVAQRMGKKPVLRKAAIEFLLWCAPDEASSEAELAALALVRTATDRRLVRRMLEHPSPKARFRARSLQSWLQAGAGQGTSPAPVEASEPSTLTASLRHLHATRAVPVGGRTWLRDRDLEDLLVGAVGRVEADVASRHPERFREDTAELVAGLLEGVRSELERIQADLGSLLAQGGRASPLSLAMTVQRPVSVARDGAVEVAFVVSVEREGFVRTRRVVRVPVAKLEQRGEGQWLPTFRLGRERLDALLSRTEAAFCLFLVPAFVRAECWVVPARLARALMETQGALSGVPREAAQGVSRPLAQWLVYDVLGLWVGDERPDVVDAVRDGDTGADFVVDLTVR</sequence>
<accession>A0A3A8MJW2</accession>
<gene>
    <name evidence="1" type="ORF">D7X12_37155</name>
</gene>
<comment type="caution">
    <text evidence="1">The sequence shown here is derived from an EMBL/GenBank/DDBJ whole genome shotgun (WGS) entry which is preliminary data.</text>
</comment>
<dbReference type="RefSeq" id="WP_120629937.1">
    <property type="nucleotide sequence ID" value="NZ_RAWG01000408.1"/>
</dbReference>
<evidence type="ECO:0000313" key="1">
    <source>
        <dbReference type="EMBL" id="RKH32567.1"/>
    </source>
</evidence>
<reference evidence="2" key="1">
    <citation type="submission" date="2018-09" db="EMBL/GenBank/DDBJ databases">
        <authorList>
            <person name="Livingstone P.G."/>
            <person name="Whitworth D.E."/>
        </authorList>
    </citation>
    <scope>NUCLEOTIDE SEQUENCE [LARGE SCALE GENOMIC DNA]</scope>
    <source>
        <strain evidence="2">CA040B</strain>
    </source>
</reference>
<organism evidence="1 2">
    <name type="scientific">Corallococcus sicarius</name>
    <dbReference type="NCBI Taxonomy" id="2316726"/>
    <lineage>
        <taxon>Bacteria</taxon>
        <taxon>Pseudomonadati</taxon>
        <taxon>Myxococcota</taxon>
        <taxon>Myxococcia</taxon>
        <taxon>Myxococcales</taxon>
        <taxon>Cystobacterineae</taxon>
        <taxon>Myxococcaceae</taxon>
        <taxon>Corallococcus</taxon>
    </lineage>
</organism>
<evidence type="ECO:0000313" key="2">
    <source>
        <dbReference type="Proteomes" id="UP000273405"/>
    </source>
</evidence>
<dbReference type="AlphaFoldDB" id="A0A3A8MJW2"/>